<evidence type="ECO:0000256" key="3">
    <source>
        <dbReference type="PIRSR" id="PIRSR000390-1"/>
    </source>
</evidence>
<dbReference type="PANTHER" id="PTHR30244">
    <property type="entry name" value="TRANSAMINASE"/>
    <property type="match status" value="1"/>
</dbReference>
<proteinExistence type="inferred from homology"/>
<name>A0A1S2M284_9BACI</name>
<dbReference type="PIRSF" id="PIRSF000390">
    <property type="entry name" value="PLP_StrS"/>
    <property type="match status" value="1"/>
</dbReference>
<dbReference type="GO" id="GO:0000271">
    <property type="term" value="P:polysaccharide biosynthetic process"/>
    <property type="evidence" value="ECO:0007669"/>
    <property type="project" value="TreeGrafter"/>
</dbReference>
<keyword evidence="6" id="KW-0808">Transferase</keyword>
<protein>
    <submittedName>
        <fullName evidence="6">Aminotransferase DegT</fullName>
    </submittedName>
</protein>
<dbReference type="EMBL" id="MLQS01000017">
    <property type="protein sequence ID" value="OIJ20002.1"/>
    <property type="molecule type" value="Genomic_DNA"/>
</dbReference>
<sequence>MMKIPFLRPNLVKQEALTPYISEIEASRIYSNFGPLNTRFEHRVLDEYFDNIGAVTTVNNATIGLILAISQCKRPKGKYALMPSFTFAATPLAALWCGLEPFFVDIRPDDWCMDEKLLCEWLQILGDQVATVIPYAAFGTNMDLDFYRQVNESGVPVVVDAAASFGVTGSQNHFGRGFPGCVVFSFHATKSFGVGEGGLVYSANKDLISKIRQAENFGFSASRETTLPGLNGKMSEYNAAIALSTLDVFVQKIKARQQVHSWYLEQLHQKNFFGKGWTIQKSEGEIPYQFMPICCPEGRQNVDVIHALSNQNIEARTYFSPPCHQQPLFIRYPNTDLKVTERISSRILSLPLWEEMTNQDVCLIVEGMVLS</sequence>
<evidence type="ECO:0000256" key="4">
    <source>
        <dbReference type="PIRSR" id="PIRSR000390-2"/>
    </source>
</evidence>
<dbReference type="Proteomes" id="UP000180057">
    <property type="component" value="Unassembled WGS sequence"/>
</dbReference>
<comment type="similarity">
    <text evidence="2 5">Belongs to the DegT/DnrJ/EryC1 family.</text>
</comment>
<dbReference type="InterPro" id="IPR015421">
    <property type="entry name" value="PyrdxlP-dep_Trfase_major"/>
</dbReference>
<evidence type="ECO:0000256" key="1">
    <source>
        <dbReference type="ARBA" id="ARBA00022898"/>
    </source>
</evidence>
<keyword evidence="1 4" id="KW-0663">Pyridoxal phosphate</keyword>
<accession>A0A1S2M284</accession>
<keyword evidence="8" id="KW-1185">Reference proteome</keyword>
<feature type="active site" description="Proton acceptor" evidence="3">
    <location>
        <position position="190"/>
    </location>
</feature>
<evidence type="ECO:0000256" key="5">
    <source>
        <dbReference type="RuleBase" id="RU004508"/>
    </source>
</evidence>
<dbReference type="InterPro" id="IPR000653">
    <property type="entry name" value="DegT/StrS_aminotransferase"/>
</dbReference>
<dbReference type="GO" id="GO:0008483">
    <property type="term" value="F:transaminase activity"/>
    <property type="evidence" value="ECO:0007669"/>
    <property type="project" value="UniProtKB-KW"/>
</dbReference>
<dbReference type="Gene3D" id="3.40.640.10">
    <property type="entry name" value="Type I PLP-dependent aspartate aminotransferase-like (Major domain)"/>
    <property type="match status" value="1"/>
</dbReference>
<dbReference type="PANTHER" id="PTHR30244:SF9">
    <property type="entry name" value="PROTEIN RV3402C"/>
    <property type="match status" value="1"/>
</dbReference>
<dbReference type="OrthoDB" id="9810913at2"/>
<dbReference type="Pfam" id="PF01041">
    <property type="entry name" value="DegT_DnrJ_EryC1"/>
    <property type="match status" value="1"/>
</dbReference>
<dbReference type="STRING" id="472963.BKP45_13230"/>
<dbReference type="RefSeq" id="WP_071390126.1">
    <property type="nucleotide sequence ID" value="NZ_MLQS01000017.1"/>
</dbReference>
<evidence type="ECO:0000313" key="6">
    <source>
        <dbReference type="EMBL" id="OIJ18523.1"/>
    </source>
</evidence>
<organism evidence="6 8">
    <name type="scientific">Anaerobacillus alkalidiazotrophicus</name>
    <dbReference type="NCBI Taxonomy" id="472963"/>
    <lineage>
        <taxon>Bacteria</taxon>
        <taxon>Bacillati</taxon>
        <taxon>Bacillota</taxon>
        <taxon>Bacilli</taxon>
        <taxon>Bacillales</taxon>
        <taxon>Bacillaceae</taxon>
        <taxon>Anaerobacillus</taxon>
    </lineage>
</organism>
<comment type="caution">
    <text evidence="6">The sequence shown here is derived from an EMBL/GenBank/DDBJ whole genome shotgun (WGS) entry which is preliminary data.</text>
</comment>
<evidence type="ECO:0000256" key="2">
    <source>
        <dbReference type="ARBA" id="ARBA00037999"/>
    </source>
</evidence>
<evidence type="ECO:0000313" key="7">
    <source>
        <dbReference type="EMBL" id="OIJ20002.1"/>
    </source>
</evidence>
<dbReference type="EMBL" id="MLQS01000030">
    <property type="protein sequence ID" value="OIJ18523.1"/>
    <property type="molecule type" value="Genomic_DNA"/>
</dbReference>
<gene>
    <name evidence="7" type="ORF">BKP45_13230</name>
    <name evidence="6" type="ORF">BKP45_18945</name>
</gene>
<dbReference type="AlphaFoldDB" id="A0A1S2M284"/>
<dbReference type="SUPFAM" id="SSF53383">
    <property type="entry name" value="PLP-dependent transferases"/>
    <property type="match status" value="1"/>
</dbReference>
<dbReference type="InterPro" id="IPR015424">
    <property type="entry name" value="PyrdxlP-dep_Trfase"/>
</dbReference>
<evidence type="ECO:0000313" key="8">
    <source>
        <dbReference type="Proteomes" id="UP000180057"/>
    </source>
</evidence>
<reference evidence="6 8" key="1">
    <citation type="submission" date="2016-10" db="EMBL/GenBank/DDBJ databases">
        <title>Draft genome sequences of four alkaliphilic bacteria belonging to the Anaerobacillus genus.</title>
        <authorList>
            <person name="Bassil N.M."/>
            <person name="Lloyd J.R."/>
        </authorList>
    </citation>
    <scope>NUCLEOTIDE SEQUENCE [LARGE SCALE GENOMIC DNA]</scope>
    <source>
        <strain evidence="6 8">DSM 22531</strain>
    </source>
</reference>
<feature type="modified residue" description="N6-(pyridoxal phosphate)lysine" evidence="4">
    <location>
        <position position="190"/>
    </location>
</feature>
<dbReference type="GO" id="GO:0030170">
    <property type="term" value="F:pyridoxal phosphate binding"/>
    <property type="evidence" value="ECO:0007669"/>
    <property type="project" value="TreeGrafter"/>
</dbReference>
<keyword evidence="6" id="KW-0032">Aminotransferase</keyword>